<keyword evidence="2" id="KW-1185">Reference proteome</keyword>
<name>A0A1B1RX41_9BACL</name>
<dbReference type="Proteomes" id="UP000053354">
    <property type="component" value="Chromosome"/>
</dbReference>
<sequence>MIRTNEFTSTAEKVSNFLNGELERHEDFWRLEKKRAVKWQHNATSYINLSLDLYVSFSSLRDKEKAVNMAEVFLMPEEMPLFTKALIDHVIPFPTIYSQQLSKKRGMYCVRLTAQELPEEFAERLSAALDLLV</sequence>
<dbReference type="Pfam" id="PF07485">
    <property type="entry name" value="DUF1529"/>
    <property type="match status" value="1"/>
</dbReference>
<dbReference type="RefSeq" id="WP_065524097.1">
    <property type="nucleotide sequence ID" value="NZ_CP016540.2"/>
</dbReference>
<proteinExistence type="predicted"/>
<dbReference type="InterPro" id="IPR011094">
    <property type="entry name" value="Uncharacterised_LppY/LpqO"/>
</dbReference>
<reference evidence="1" key="1">
    <citation type="submission" date="2016-10" db="EMBL/GenBank/DDBJ databases">
        <authorList>
            <person name="See-Too W.S."/>
        </authorList>
    </citation>
    <scope>NUCLEOTIDE SEQUENCE</scope>
    <source>
        <strain evidence="1">L10.15</strain>
    </source>
</reference>
<evidence type="ECO:0000313" key="2">
    <source>
        <dbReference type="Proteomes" id="UP000053354"/>
    </source>
</evidence>
<gene>
    <name evidence="1" type="ORF">I858_000230</name>
</gene>
<dbReference type="EMBL" id="CP016540">
    <property type="protein sequence ID" value="ANU25505.1"/>
    <property type="molecule type" value="Genomic_DNA"/>
</dbReference>
<dbReference type="OrthoDB" id="2428449at2"/>
<organism evidence="1 2">
    <name type="scientific">Planococcus versutus</name>
    <dbReference type="NCBI Taxonomy" id="1302659"/>
    <lineage>
        <taxon>Bacteria</taxon>
        <taxon>Bacillati</taxon>
        <taxon>Bacillota</taxon>
        <taxon>Bacilli</taxon>
        <taxon>Bacillales</taxon>
        <taxon>Caryophanaceae</taxon>
        <taxon>Planococcus</taxon>
    </lineage>
</organism>
<dbReference type="AlphaFoldDB" id="A0A1B1RX41"/>
<protein>
    <submittedName>
        <fullName evidence="1">Uncharacterized protein</fullName>
    </submittedName>
</protein>
<dbReference type="KEGG" id="pll:I858_000230"/>
<accession>A0A1B1RX41</accession>
<evidence type="ECO:0000313" key="1">
    <source>
        <dbReference type="EMBL" id="ANU25505.1"/>
    </source>
</evidence>